<dbReference type="InterPro" id="IPR012337">
    <property type="entry name" value="RNaseH-like_sf"/>
</dbReference>
<sequence length="297" mass="34752">MAFIIIDLEFNNLSGITKYYPNIYDEYANLKDIEVENEIIEIGAIKLDNYMKPLEEFKTYIKPTIFPILNPKVSEITNITDKDLQNGVSFKEGINNLRNIIEDGDIICSWAKDDIAQIISNAIYHKYDDLSWINNYLDIQEYSTKILAKKKVLSLKKALEELKIKIDKKNLHDALNDAIYTSFVFKRIYNSRIIRNYIIKDLYNMPVLEVKNLSDFNIDKSCVKEYCPKCKIKIDIEIPLKAMGWRFVSLGKCPKCNNRVINEVQVKKTISGKVVYKEISTIINEVEYMNYYYKINK</sequence>
<dbReference type="SMART" id="SM00479">
    <property type="entry name" value="EXOIII"/>
    <property type="match status" value="1"/>
</dbReference>
<keyword evidence="1" id="KW-0540">Nuclease</keyword>
<dbReference type="Gene3D" id="3.30.420.10">
    <property type="entry name" value="Ribonuclease H-like superfamily/Ribonuclease H"/>
    <property type="match status" value="1"/>
</dbReference>
<organism evidence="5 7">
    <name type="scientific">Clostridium septicum</name>
    <dbReference type="NCBI Taxonomy" id="1504"/>
    <lineage>
        <taxon>Bacteria</taxon>
        <taxon>Bacillati</taxon>
        <taxon>Bacillota</taxon>
        <taxon>Clostridia</taxon>
        <taxon>Eubacteriales</taxon>
        <taxon>Clostridiaceae</taxon>
        <taxon>Clostridium</taxon>
    </lineage>
</organism>
<dbReference type="InterPro" id="IPR013520">
    <property type="entry name" value="Ribonucl_H"/>
</dbReference>
<dbReference type="CDD" id="cd06133">
    <property type="entry name" value="ERI-1_3'hExo_like"/>
    <property type="match status" value="1"/>
</dbReference>
<feature type="domain" description="Exonuclease" evidence="4">
    <location>
        <begin position="2"/>
        <end position="194"/>
    </location>
</feature>
<evidence type="ECO:0000313" key="8">
    <source>
        <dbReference type="Proteomes" id="UP001055437"/>
    </source>
</evidence>
<evidence type="ECO:0000313" key="6">
    <source>
        <dbReference type="EMBL" id="USS01394.1"/>
    </source>
</evidence>
<dbReference type="EMBL" id="CP023671">
    <property type="protein sequence ID" value="AYE34800.1"/>
    <property type="molecule type" value="Genomic_DNA"/>
</dbReference>
<reference evidence="6" key="2">
    <citation type="submission" date="2022-06" db="EMBL/GenBank/DDBJ databases">
        <authorList>
            <person name="Holder M.E."/>
            <person name="Ajami N.J."/>
            <person name="Petrosino J.F."/>
        </authorList>
    </citation>
    <scope>NUCLEOTIDE SEQUENCE</scope>
    <source>
        <strain evidence="6">RMA 8861</strain>
    </source>
</reference>
<accession>A0A9N7PJL2</accession>
<evidence type="ECO:0000256" key="1">
    <source>
        <dbReference type="ARBA" id="ARBA00022722"/>
    </source>
</evidence>
<evidence type="ECO:0000259" key="4">
    <source>
        <dbReference type="SMART" id="SM00479"/>
    </source>
</evidence>
<dbReference type="Pfam" id="PF00929">
    <property type="entry name" value="RNase_T"/>
    <property type="match status" value="1"/>
</dbReference>
<keyword evidence="3 5" id="KW-0269">Exonuclease</keyword>
<dbReference type="EMBL" id="CP099799">
    <property type="protein sequence ID" value="USS01394.1"/>
    <property type="molecule type" value="Genomic_DNA"/>
</dbReference>
<reference evidence="5 7" key="1">
    <citation type="submission" date="2017-09" db="EMBL/GenBank/DDBJ databases">
        <authorList>
            <person name="Thomas P."/>
            <person name="Seyboldt C."/>
        </authorList>
    </citation>
    <scope>NUCLEOTIDE SEQUENCE [LARGE SCALE GENOMIC DNA]</scope>
    <source>
        <strain evidence="5 7">DSM 7534</strain>
    </source>
</reference>
<name>A0A9N7PJL2_CLOSE</name>
<dbReference type="KEGG" id="csep:CP523_10520"/>
<dbReference type="PANTHER" id="PTHR23044">
    <property type="entry name" value="3'-5' EXONUCLEASE ERI1-RELATED"/>
    <property type="match status" value="1"/>
</dbReference>
<dbReference type="GO" id="GO:0003676">
    <property type="term" value="F:nucleic acid binding"/>
    <property type="evidence" value="ECO:0007669"/>
    <property type="project" value="InterPro"/>
</dbReference>
<dbReference type="InterPro" id="IPR051274">
    <property type="entry name" value="3-5_Exoribonuclease"/>
</dbReference>
<dbReference type="RefSeq" id="WP_066674195.1">
    <property type="nucleotide sequence ID" value="NZ_CABMIZ010000004.1"/>
</dbReference>
<keyword evidence="8" id="KW-1185">Reference proteome</keyword>
<evidence type="ECO:0000256" key="2">
    <source>
        <dbReference type="ARBA" id="ARBA00022801"/>
    </source>
</evidence>
<dbReference type="Proteomes" id="UP001055437">
    <property type="component" value="Chromosome"/>
</dbReference>
<dbReference type="OrthoDB" id="159416at2"/>
<evidence type="ECO:0000313" key="7">
    <source>
        <dbReference type="Proteomes" id="UP000280586"/>
    </source>
</evidence>
<dbReference type="PANTHER" id="PTHR23044:SF61">
    <property type="entry name" value="3'-5' EXORIBONUCLEASE 1-RELATED"/>
    <property type="match status" value="1"/>
</dbReference>
<dbReference type="AlphaFoldDB" id="A0A9N7PJL2"/>
<dbReference type="InterPro" id="IPR036397">
    <property type="entry name" value="RNaseH_sf"/>
</dbReference>
<keyword evidence="2" id="KW-0378">Hydrolase</keyword>
<protein>
    <submittedName>
        <fullName evidence="5 6">Exonuclease</fullName>
    </submittedName>
</protein>
<dbReference type="GO" id="GO:0000175">
    <property type="term" value="F:3'-5'-RNA exonuclease activity"/>
    <property type="evidence" value="ECO:0007669"/>
    <property type="project" value="InterPro"/>
</dbReference>
<dbReference type="GeneID" id="303561115"/>
<evidence type="ECO:0000313" key="5">
    <source>
        <dbReference type="EMBL" id="AYE34800.1"/>
    </source>
</evidence>
<dbReference type="SUPFAM" id="SSF53098">
    <property type="entry name" value="Ribonuclease H-like"/>
    <property type="match status" value="1"/>
</dbReference>
<gene>
    <name evidence="5" type="ORF">CP523_10520</name>
    <name evidence="6" type="ORF">NH397_02865</name>
</gene>
<dbReference type="InterPro" id="IPR047201">
    <property type="entry name" value="ERI-1_3'hExo-like"/>
</dbReference>
<dbReference type="Proteomes" id="UP000280586">
    <property type="component" value="Chromosome"/>
</dbReference>
<evidence type="ECO:0000256" key="3">
    <source>
        <dbReference type="ARBA" id="ARBA00022839"/>
    </source>
</evidence>
<proteinExistence type="predicted"/>